<feature type="compositionally biased region" description="Polar residues" evidence="1">
    <location>
        <begin position="399"/>
        <end position="410"/>
    </location>
</feature>
<dbReference type="KEGG" id="vg:37618195"/>
<name>Q65352_9VIRU</name>
<evidence type="ECO:0000256" key="1">
    <source>
        <dbReference type="SAM" id="MobiDB-lite"/>
    </source>
</evidence>
<accession>Q65352</accession>
<dbReference type="EMBL" id="M32662">
    <property type="protein sequence ID" value="AAA92248.1"/>
    <property type="molecule type" value="Genomic_DNA"/>
</dbReference>
<protein>
    <submittedName>
        <fullName evidence="2">ORF A</fullName>
    </submittedName>
</protein>
<organism evidence="2">
    <name type="scientific">Trichoplusia ni TED virus</name>
    <dbReference type="NCBI Taxonomy" id="2083181"/>
    <lineage>
        <taxon>Viruses</taxon>
        <taxon>Riboviria</taxon>
        <taxon>Pararnavirae</taxon>
        <taxon>Artverviricota</taxon>
        <taxon>Revtraviricetes</taxon>
        <taxon>Ortervirales</taxon>
        <taxon>Metaviridae</taxon>
        <taxon>Errantivirus</taxon>
        <taxon>Errantivirus trichoplusiae</taxon>
    </lineage>
</organism>
<evidence type="ECO:0000313" key="2">
    <source>
        <dbReference type="EMBL" id="AAA92248.1"/>
    </source>
</evidence>
<keyword evidence="3" id="KW-1185">Reference proteome</keyword>
<reference evidence="2" key="1">
    <citation type="journal article" date="1990" name="Mol. Cell. Biol.">
        <title>Gene organization and transcription of TED, a lepidopteran retrotransposon integrated within the baculovirus genome.</title>
        <authorList>
            <person name="Friesen P.D."/>
            <person name="Nissen M.S."/>
        </authorList>
    </citation>
    <scope>NUCLEOTIDE SEQUENCE [LARGE SCALE GENOMIC DNA]</scope>
    <source>
        <strain evidence="2">Mutant FP-D</strain>
    </source>
</reference>
<dbReference type="Proteomes" id="UP000242179">
    <property type="component" value="Segment"/>
</dbReference>
<dbReference type="GeneID" id="37618195"/>
<sequence length="410" mass="46555">MPHDPDVIFKALRLVPEFNGNPNILTRFINICDKLVEQYASAEPGSELGNLCLLNGILNKVTGTAASTINANGIPETWVGIRSSLINNFSDQRDETALYNDLSLASQGNKTPQEFYEQCQTLFSTIMTYVTLHETLPTTIEAKRALYKKVTVQAFVRGLKEPLGSRIRCMRPETIEKALEYVQEELNVIYLQQRNESSRAHSSPKMLPIPQQSPVTPFNTLGIHRPPVPNWPVPMGQRGNQPPPQPFKFNVPNQYHNRMPTKTQQMLRAPPPNYHPQSNVFRLPPRNPPPNQIVKPMSGVQHFVPKTLPVMTGHDWRKSGNPPPNNYFKTRELNVNEFYSSDDSYNSVDYYSEPGCDYYTDYYNNPYDYDTNATCYDLPYDASETEAQPGPSHVHESQDFQSTKPSNEQG</sequence>
<proteinExistence type="predicted"/>
<evidence type="ECO:0000313" key="3">
    <source>
        <dbReference type="Proteomes" id="UP000242179"/>
    </source>
</evidence>
<feature type="region of interest" description="Disordered" evidence="1">
    <location>
        <begin position="380"/>
        <end position="410"/>
    </location>
</feature>
<dbReference type="RefSeq" id="YP_009507247.1">
    <property type="nucleotide sequence ID" value="NC_038512.1"/>
</dbReference>